<dbReference type="EnsemblPlants" id="AET5Gv20263000.2">
    <property type="protein sequence ID" value="AET5Gv20263000.2"/>
    <property type="gene ID" value="AET5Gv20263000"/>
</dbReference>
<sequence>SPMLEVGLEADECWVLSRVYYYYCMRTAKCRRACQEHQFIDGRCWWKFPYLVPLCECLRPKCAPPTTLDP</sequence>
<dbReference type="Proteomes" id="UP000015105">
    <property type="component" value="Chromosome 5D"/>
</dbReference>
<evidence type="ECO:0000313" key="2">
    <source>
        <dbReference type="Proteomes" id="UP000015105"/>
    </source>
</evidence>
<proteinExistence type="predicted"/>
<dbReference type="Gene3D" id="3.30.30.10">
    <property type="entry name" value="Knottin, scorpion toxin-like"/>
    <property type="match status" value="1"/>
</dbReference>
<dbReference type="SUPFAM" id="SSF57095">
    <property type="entry name" value="Scorpion toxin-like"/>
    <property type="match status" value="1"/>
</dbReference>
<dbReference type="InterPro" id="IPR036574">
    <property type="entry name" value="Scorpion_toxin-like_sf"/>
</dbReference>
<protein>
    <recommendedName>
        <fullName evidence="3">Knottin scorpion toxin-like domain-containing protein</fullName>
    </recommendedName>
</protein>
<evidence type="ECO:0008006" key="3">
    <source>
        <dbReference type="Google" id="ProtNLM"/>
    </source>
</evidence>
<evidence type="ECO:0000313" key="1">
    <source>
        <dbReference type="EnsemblPlants" id="AET5Gv20263000.2"/>
    </source>
</evidence>
<reference evidence="1" key="4">
    <citation type="submission" date="2019-03" db="UniProtKB">
        <authorList>
            <consortium name="EnsemblPlants"/>
        </authorList>
    </citation>
    <scope>IDENTIFICATION</scope>
</reference>
<reference evidence="1" key="3">
    <citation type="journal article" date="2017" name="Nature">
        <title>Genome sequence of the progenitor of the wheat D genome Aegilops tauschii.</title>
        <authorList>
            <person name="Luo M.C."/>
            <person name="Gu Y.Q."/>
            <person name="Puiu D."/>
            <person name="Wang H."/>
            <person name="Twardziok S.O."/>
            <person name="Deal K.R."/>
            <person name="Huo N."/>
            <person name="Zhu T."/>
            <person name="Wang L."/>
            <person name="Wang Y."/>
            <person name="McGuire P.E."/>
            <person name="Liu S."/>
            <person name="Long H."/>
            <person name="Ramasamy R.K."/>
            <person name="Rodriguez J.C."/>
            <person name="Van S.L."/>
            <person name="Yuan L."/>
            <person name="Wang Z."/>
            <person name="Xia Z."/>
            <person name="Xiao L."/>
            <person name="Anderson O.D."/>
            <person name="Ouyang S."/>
            <person name="Liang Y."/>
            <person name="Zimin A.V."/>
            <person name="Pertea G."/>
            <person name="Qi P."/>
            <person name="Bennetzen J.L."/>
            <person name="Dai X."/>
            <person name="Dawson M.W."/>
            <person name="Muller H.G."/>
            <person name="Kugler K."/>
            <person name="Rivarola-Duarte L."/>
            <person name="Spannagl M."/>
            <person name="Mayer K.F.X."/>
            <person name="Lu F.H."/>
            <person name="Bevan M.W."/>
            <person name="Leroy P."/>
            <person name="Li P."/>
            <person name="You F.M."/>
            <person name="Sun Q."/>
            <person name="Liu Z."/>
            <person name="Lyons E."/>
            <person name="Wicker T."/>
            <person name="Salzberg S.L."/>
            <person name="Devos K.M."/>
            <person name="Dvorak J."/>
        </authorList>
    </citation>
    <scope>NUCLEOTIDE SEQUENCE [LARGE SCALE GENOMIC DNA]</scope>
    <source>
        <strain evidence="1">cv. AL8/78</strain>
    </source>
</reference>
<dbReference type="Gramene" id="AET5Gv20263000.2">
    <property type="protein sequence ID" value="AET5Gv20263000.2"/>
    <property type="gene ID" value="AET5Gv20263000"/>
</dbReference>
<dbReference type="AlphaFoldDB" id="A0A453K1S1"/>
<reference evidence="1" key="5">
    <citation type="journal article" date="2021" name="G3 (Bethesda)">
        <title>Aegilops tauschii genome assembly Aet v5.0 features greater sequence contiguity and improved annotation.</title>
        <authorList>
            <person name="Wang L."/>
            <person name="Zhu T."/>
            <person name="Rodriguez J.C."/>
            <person name="Deal K.R."/>
            <person name="Dubcovsky J."/>
            <person name="McGuire P.E."/>
            <person name="Lux T."/>
            <person name="Spannagl M."/>
            <person name="Mayer K.F.X."/>
            <person name="Baldrich P."/>
            <person name="Meyers B.C."/>
            <person name="Huo N."/>
            <person name="Gu Y.Q."/>
            <person name="Zhou H."/>
            <person name="Devos K.M."/>
            <person name="Bennetzen J.L."/>
            <person name="Unver T."/>
            <person name="Budak H."/>
            <person name="Gulick P.J."/>
            <person name="Galiba G."/>
            <person name="Kalapos B."/>
            <person name="Nelson D.R."/>
            <person name="Li P."/>
            <person name="You F.M."/>
            <person name="Luo M.C."/>
            <person name="Dvorak J."/>
        </authorList>
    </citation>
    <scope>NUCLEOTIDE SEQUENCE [LARGE SCALE GENOMIC DNA]</scope>
    <source>
        <strain evidence="1">cv. AL8/78</strain>
    </source>
</reference>
<accession>A0A453K1S1</accession>
<organism evidence="1 2">
    <name type="scientific">Aegilops tauschii subsp. strangulata</name>
    <name type="common">Goatgrass</name>
    <dbReference type="NCBI Taxonomy" id="200361"/>
    <lineage>
        <taxon>Eukaryota</taxon>
        <taxon>Viridiplantae</taxon>
        <taxon>Streptophyta</taxon>
        <taxon>Embryophyta</taxon>
        <taxon>Tracheophyta</taxon>
        <taxon>Spermatophyta</taxon>
        <taxon>Magnoliopsida</taxon>
        <taxon>Liliopsida</taxon>
        <taxon>Poales</taxon>
        <taxon>Poaceae</taxon>
        <taxon>BOP clade</taxon>
        <taxon>Pooideae</taxon>
        <taxon>Triticodae</taxon>
        <taxon>Triticeae</taxon>
        <taxon>Triticinae</taxon>
        <taxon>Aegilops</taxon>
    </lineage>
</organism>
<name>A0A453K1S1_AEGTS</name>
<keyword evidence="2" id="KW-1185">Reference proteome</keyword>
<reference evidence="2" key="1">
    <citation type="journal article" date="2014" name="Science">
        <title>Ancient hybridizations among the ancestral genomes of bread wheat.</title>
        <authorList>
            <consortium name="International Wheat Genome Sequencing Consortium,"/>
            <person name="Marcussen T."/>
            <person name="Sandve S.R."/>
            <person name="Heier L."/>
            <person name="Spannagl M."/>
            <person name="Pfeifer M."/>
            <person name="Jakobsen K.S."/>
            <person name="Wulff B.B."/>
            <person name="Steuernagel B."/>
            <person name="Mayer K.F."/>
            <person name="Olsen O.A."/>
        </authorList>
    </citation>
    <scope>NUCLEOTIDE SEQUENCE [LARGE SCALE GENOMIC DNA]</scope>
    <source>
        <strain evidence="2">cv. AL8/78</strain>
    </source>
</reference>
<reference evidence="2" key="2">
    <citation type="journal article" date="2017" name="Nat. Plants">
        <title>The Aegilops tauschii genome reveals multiple impacts of transposons.</title>
        <authorList>
            <person name="Zhao G."/>
            <person name="Zou C."/>
            <person name="Li K."/>
            <person name="Wang K."/>
            <person name="Li T."/>
            <person name="Gao L."/>
            <person name="Zhang X."/>
            <person name="Wang H."/>
            <person name="Yang Z."/>
            <person name="Liu X."/>
            <person name="Jiang W."/>
            <person name="Mao L."/>
            <person name="Kong X."/>
            <person name="Jiao Y."/>
            <person name="Jia J."/>
        </authorList>
    </citation>
    <scope>NUCLEOTIDE SEQUENCE [LARGE SCALE GENOMIC DNA]</scope>
    <source>
        <strain evidence="2">cv. AL8/78</strain>
    </source>
</reference>